<dbReference type="InterPro" id="IPR005093">
    <property type="entry name" value="RNArep_beta"/>
</dbReference>
<feature type="domain" description="RdRp catalytic" evidence="9">
    <location>
        <begin position="295"/>
        <end position="440"/>
    </location>
</feature>
<sequence>MKIPTKLLWRVLLDVRLQPSDTIDSDYKYICSRYESEGMSFLTITLPRLDDILLQGLSQGRLTRSSFIGFKPYRRGGSLPALMQGFFRRIFHDDGSLLPEPDTCAIFAIRQVARLFKKVELPCSDIRVKAAYERYRNNDESVDWYSHRNAIDVSLWTNICGYLWSDLEELSRELYCFPGIFGSGATAERLGRNARHSIKQWPRRSENFFPCSYHAVSRDDSGDLEEIVHLDVHSEEPVRVVQVPKTLKTPRTISVEPSYMMLMQQSIAKPLMTYLESKSFGFRSIRFTDQSVNRELARRGSIDGSLSTIDLSDASDLVSNDLVISAFEHVAPTFLGFIQACRSTTALMPDGTILPLRKFASMGSALCFPIEAMVFFSIVMYSLVRQSGKSPSRHLLRSLAKDVAVYGDDIIVPTTMASGVMGDLERFGLRVNHDKSFTSGLFRESCGGDYYKGVDVTPAYVRQWGTPDTLGSATDIVAHASLSNILYMKGMWHACQYIRNAIERRIGHVPLSRFAISGLHFVSFLRSSSLRYDQRLSGYRVKGRVPRPRMVADAPTNPSGFLSLAFREREFSKFLSGFSNWCNGRRNSFFIPHSEDDYRRDADAGVFPASTGYKSEQLPIRQRQSALSGWGSEYAFREPRDFDWNHLAAPWDNSRSIGSRSSLSLIRHDRLDRMYTSERPYSLCLKSKWTASPAGLNWTS</sequence>
<comment type="cofactor">
    <cofactor evidence="8">
        <name>Mg(2+)</name>
        <dbReference type="ChEBI" id="CHEBI:18420"/>
    </cofactor>
    <text evidence="8">Binds 2 Mg(2+) per subunit.</text>
</comment>
<feature type="binding site" evidence="8">
    <location>
        <position position="409"/>
    </location>
    <ligand>
        <name>Mg(2+)</name>
        <dbReference type="ChEBI" id="CHEBI:18420"/>
        <label>2</label>
    </ligand>
</feature>
<dbReference type="InterPro" id="IPR007096">
    <property type="entry name" value="RNA-dir_Rpol_cat_phage"/>
</dbReference>
<evidence type="ECO:0000256" key="6">
    <source>
        <dbReference type="ARBA" id="ARBA00030248"/>
    </source>
</evidence>
<proteinExistence type="predicted"/>
<keyword evidence="8" id="KW-0460">Magnesium</keyword>
<dbReference type="SUPFAM" id="SSF56672">
    <property type="entry name" value="DNA/RNA polymerases"/>
    <property type="match status" value="1"/>
</dbReference>
<dbReference type="InterPro" id="IPR043502">
    <property type="entry name" value="DNA/RNA_pol_sf"/>
</dbReference>
<dbReference type="EC" id="2.7.7.48" evidence="1"/>
<evidence type="ECO:0000256" key="2">
    <source>
        <dbReference type="ARBA" id="ARBA00022679"/>
    </source>
</evidence>
<dbReference type="GO" id="GO:0003968">
    <property type="term" value="F:RNA-directed RNA polymerase activity"/>
    <property type="evidence" value="ECO:0007669"/>
    <property type="project" value="UniProtKB-EC"/>
</dbReference>
<dbReference type="GO" id="GO:0039694">
    <property type="term" value="P:viral RNA genome replication"/>
    <property type="evidence" value="ECO:0007669"/>
    <property type="project" value="InterPro"/>
</dbReference>
<feature type="binding site" evidence="8">
    <location>
        <position position="408"/>
    </location>
    <ligand>
        <name>Mg(2+)</name>
        <dbReference type="ChEBI" id="CHEBI:18420"/>
        <label>2</label>
    </ligand>
</feature>
<dbReference type="PROSITE" id="PS50522">
    <property type="entry name" value="RDRP_PHAGE"/>
    <property type="match status" value="1"/>
</dbReference>
<dbReference type="GO" id="GO:0000166">
    <property type="term" value="F:nucleotide binding"/>
    <property type="evidence" value="ECO:0007669"/>
    <property type="project" value="UniProtKB-KW"/>
</dbReference>
<protein>
    <recommendedName>
        <fullName evidence="1">RNA-directed RNA polymerase</fullName>
        <ecNumber evidence="1">2.7.7.48</ecNumber>
    </recommendedName>
    <alternativeName>
        <fullName evidence="6">RNA replicase beta chain</fullName>
    </alternativeName>
</protein>
<evidence type="ECO:0000313" key="10">
    <source>
        <dbReference type="EMBL" id="APG77034.1"/>
    </source>
</evidence>
<accession>A0A1L3KI49</accession>
<name>A0A1L3KI49_9VIRU</name>
<keyword evidence="5" id="KW-0693">Viral RNA replication</keyword>
<evidence type="ECO:0000256" key="4">
    <source>
        <dbReference type="ARBA" id="ARBA00022741"/>
    </source>
</evidence>
<feature type="binding site" evidence="8">
    <location>
        <position position="310"/>
    </location>
    <ligand>
        <name>Mg(2+)</name>
        <dbReference type="ChEBI" id="CHEBI:18420"/>
        <label>2</label>
    </ligand>
</feature>
<evidence type="ECO:0000256" key="1">
    <source>
        <dbReference type="ARBA" id="ARBA00012494"/>
    </source>
</evidence>
<dbReference type="EMBL" id="KX883486">
    <property type="protein sequence ID" value="APG77034.1"/>
    <property type="molecule type" value="Genomic_RNA"/>
</dbReference>
<evidence type="ECO:0000259" key="9">
    <source>
        <dbReference type="PROSITE" id="PS50522"/>
    </source>
</evidence>
<keyword evidence="8" id="KW-0479">Metal-binding</keyword>
<keyword evidence="3" id="KW-0548">Nucleotidyltransferase</keyword>
<keyword evidence="4" id="KW-0547">Nucleotide-binding</keyword>
<dbReference type="GO" id="GO:0046872">
    <property type="term" value="F:metal ion binding"/>
    <property type="evidence" value="ECO:0007669"/>
    <property type="project" value="UniProtKB-KW"/>
</dbReference>
<comment type="catalytic activity">
    <reaction evidence="7">
        <text>RNA(n) + a ribonucleoside 5'-triphosphate = RNA(n+1) + diphosphate</text>
        <dbReference type="Rhea" id="RHEA:21248"/>
        <dbReference type="Rhea" id="RHEA-COMP:14527"/>
        <dbReference type="Rhea" id="RHEA-COMP:17342"/>
        <dbReference type="ChEBI" id="CHEBI:33019"/>
        <dbReference type="ChEBI" id="CHEBI:61557"/>
        <dbReference type="ChEBI" id="CHEBI:140395"/>
        <dbReference type="EC" id="2.7.7.48"/>
    </reaction>
</comment>
<evidence type="ECO:0000256" key="7">
    <source>
        <dbReference type="ARBA" id="ARBA00048744"/>
    </source>
</evidence>
<evidence type="ECO:0000256" key="8">
    <source>
        <dbReference type="PIRSR" id="PIRSR605093-1"/>
    </source>
</evidence>
<evidence type="ECO:0000256" key="3">
    <source>
        <dbReference type="ARBA" id="ARBA00022695"/>
    </source>
</evidence>
<organism evidence="10">
    <name type="scientific">Beihai levi-like virus 2</name>
    <dbReference type="NCBI Taxonomy" id="1922405"/>
    <lineage>
        <taxon>Viruses</taxon>
        <taxon>Riboviria</taxon>
    </lineage>
</organism>
<keyword evidence="2" id="KW-0808">Transferase</keyword>
<reference evidence="10" key="1">
    <citation type="journal article" date="2016" name="Nature">
        <title>Redefining the invertebrate RNA virosphere.</title>
        <authorList>
            <person name="Shi M."/>
            <person name="Lin X.D."/>
            <person name="Tian J.H."/>
            <person name="Chen L.J."/>
            <person name="Chen X."/>
            <person name="Li C.X."/>
            <person name="Qin X.C."/>
            <person name="Li J."/>
            <person name="Cao J.P."/>
            <person name="Eden J.S."/>
            <person name="Buchmann J."/>
            <person name="Wang W."/>
            <person name="Xu J."/>
            <person name="Holmes E.C."/>
            <person name="Zhang Y.Z."/>
        </authorList>
    </citation>
    <scope>NUCLEOTIDE SEQUENCE</scope>
    <source>
        <strain evidence="10">BHTSS13603</strain>
    </source>
</reference>
<dbReference type="Pfam" id="PF03431">
    <property type="entry name" value="RNA_replicase_B"/>
    <property type="match status" value="1"/>
</dbReference>
<evidence type="ECO:0000256" key="5">
    <source>
        <dbReference type="ARBA" id="ARBA00022953"/>
    </source>
</evidence>